<proteinExistence type="predicted"/>
<gene>
    <name evidence="1" type="ORF">ABC974_02465</name>
</gene>
<dbReference type="Pfam" id="PF11136">
    <property type="entry name" value="DUF2889"/>
    <property type="match status" value="1"/>
</dbReference>
<accession>A0ABU9XY41</accession>
<name>A0ABU9XY41_9SPHN</name>
<evidence type="ECO:0000313" key="1">
    <source>
        <dbReference type="EMBL" id="MEN2788475.1"/>
    </source>
</evidence>
<comment type="caution">
    <text evidence="1">The sequence shown here is derived from an EMBL/GenBank/DDBJ whole genome shotgun (WGS) entry which is preliminary data.</text>
</comment>
<dbReference type="Proteomes" id="UP001419910">
    <property type="component" value="Unassembled WGS sequence"/>
</dbReference>
<protein>
    <submittedName>
        <fullName evidence="1">DUF2889 domain-containing protein</fullName>
    </submittedName>
</protein>
<reference evidence="1 2" key="1">
    <citation type="submission" date="2024-05" db="EMBL/GenBank/DDBJ databases">
        <authorList>
            <person name="Liu Q."/>
            <person name="Xin Y.-H."/>
        </authorList>
    </citation>
    <scope>NUCLEOTIDE SEQUENCE [LARGE SCALE GENOMIC DNA]</scope>
    <source>
        <strain evidence="1 2">CGMCC 1.10181</strain>
    </source>
</reference>
<dbReference type="EMBL" id="JBDIME010000002">
    <property type="protein sequence ID" value="MEN2788475.1"/>
    <property type="molecule type" value="Genomic_DNA"/>
</dbReference>
<evidence type="ECO:0000313" key="2">
    <source>
        <dbReference type="Proteomes" id="UP001419910"/>
    </source>
</evidence>
<sequence>MTTVEDIACLPGFRRRFLVVPATDRVTAAVEDDYHCMTVTLHHDGAIVMSVESVMDRAPWTTCPGAPAVLATTFAGVALADVAKRGEKQSNCTHLHDLALLAAAHAADDAPTRYEILVCDPVDERVTAEIRRDGAPVLRFEHRDDILTAPAEIAGTSLFRLRGWIDTLEGPAREAARLLQWGTILAHGRITPMERQSDASRMPPNCYTFQPDRKMEAKRVGLILDFTNGPIEPLDHFDGQRFREGRRVPSQ</sequence>
<dbReference type="InterPro" id="IPR021312">
    <property type="entry name" value="DUF2889"/>
</dbReference>
<organism evidence="1 2">
    <name type="scientific">Sphingomonas oligophenolica</name>
    <dbReference type="NCBI Taxonomy" id="301154"/>
    <lineage>
        <taxon>Bacteria</taxon>
        <taxon>Pseudomonadati</taxon>
        <taxon>Pseudomonadota</taxon>
        <taxon>Alphaproteobacteria</taxon>
        <taxon>Sphingomonadales</taxon>
        <taxon>Sphingomonadaceae</taxon>
        <taxon>Sphingomonas</taxon>
    </lineage>
</organism>
<dbReference type="RefSeq" id="WP_343890478.1">
    <property type="nucleotide sequence ID" value="NZ_BAAAEH010000035.1"/>
</dbReference>
<keyword evidence="2" id="KW-1185">Reference proteome</keyword>